<reference evidence="5 6" key="1">
    <citation type="journal article" date="2011" name="Front. Microbiol.">
        <title>Genomic signatures of strain selection and enhancement in Bacillus atrophaeus var. globigii, a historical biowarfare simulant.</title>
        <authorList>
            <person name="Gibbons H.S."/>
            <person name="Broomall S.M."/>
            <person name="McNew L.A."/>
            <person name="Daligault H."/>
            <person name="Chapman C."/>
            <person name="Bruce D."/>
            <person name="Karavis M."/>
            <person name="Krepps M."/>
            <person name="McGregor P.A."/>
            <person name="Hong C."/>
            <person name="Park K.H."/>
            <person name="Akmal A."/>
            <person name="Feldman A."/>
            <person name="Lin J.S."/>
            <person name="Chang W.E."/>
            <person name="Higgs B.W."/>
            <person name="Demirev P."/>
            <person name="Lindquist J."/>
            <person name="Liem A."/>
            <person name="Fochler E."/>
            <person name="Read T.D."/>
            <person name="Tapia R."/>
            <person name="Johnson S."/>
            <person name="Bishop-Lilly K.A."/>
            <person name="Detter C."/>
            <person name="Han C."/>
            <person name="Sozhamannan S."/>
            <person name="Rosenzweig C.N."/>
            <person name="Skowronski E.W."/>
        </authorList>
    </citation>
    <scope>NUCLEOTIDE SEQUENCE [LARGE SCALE GENOMIC DNA]</scope>
    <source>
        <strain evidence="5 6">GYP-17</strain>
    </source>
</reference>
<dbReference type="AlphaFoldDB" id="A0A432WDN2"/>
<dbReference type="Proteomes" id="UP000288405">
    <property type="component" value="Unassembled WGS sequence"/>
</dbReference>
<evidence type="ECO:0000256" key="2">
    <source>
        <dbReference type="SAM" id="MobiDB-lite"/>
    </source>
</evidence>
<feature type="domain" description="VWFA" evidence="4">
    <location>
        <begin position="98"/>
        <end position="204"/>
    </location>
</feature>
<keyword evidence="3" id="KW-0472">Membrane</keyword>
<protein>
    <recommendedName>
        <fullName evidence="4">VWFA domain-containing protein</fullName>
    </recommendedName>
</protein>
<dbReference type="Gene3D" id="3.40.50.410">
    <property type="entry name" value="von Willebrand factor, type A domain"/>
    <property type="match status" value="1"/>
</dbReference>
<feature type="transmembrane region" description="Helical" evidence="3">
    <location>
        <begin position="65"/>
        <end position="83"/>
    </location>
</feature>
<evidence type="ECO:0000256" key="1">
    <source>
        <dbReference type="PROSITE-ProRule" id="PRU00339"/>
    </source>
</evidence>
<keyword evidence="3" id="KW-1133">Transmembrane helix</keyword>
<keyword evidence="3" id="KW-0812">Transmembrane</keyword>
<name>A0A432WDN2_9GAMM</name>
<proteinExistence type="predicted"/>
<evidence type="ECO:0000256" key="3">
    <source>
        <dbReference type="SAM" id="Phobius"/>
    </source>
</evidence>
<dbReference type="SUPFAM" id="SSF53300">
    <property type="entry name" value="vWA-like"/>
    <property type="match status" value="1"/>
</dbReference>
<feature type="transmembrane region" description="Helical" evidence="3">
    <location>
        <begin position="12"/>
        <end position="30"/>
    </location>
</feature>
<accession>A0A432WDN2</accession>
<comment type="caution">
    <text evidence="5">The sequence shown here is derived from an EMBL/GenBank/DDBJ whole genome shotgun (WGS) entry which is preliminary data.</text>
</comment>
<gene>
    <name evidence="5" type="ORF">CWE11_09140</name>
</gene>
<dbReference type="InterPro" id="IPR002035">
    <property type="entry name" value="VWF_A"/>
</dbReference>
<dbReference type="SUPFAM" id="SSF48452">
    <property type="entry name" value="TPR-like"/>
    <property type="match status" value="1"/>
</dbReference>
<organism evidence="5 6">
    <name type="scientific">Aliidiomarina sanyensis</name>
    <dbReference type="NCBI Taxonomy" id="1249555"/>
    <lineage>
        <taxon>Bacteria</taxon>
        <taxon>Pseudomonadati</taxon>
        <taxon>Pseudomonadota</taxon>
        <taxon>Gammaproteobacteria</taxon>
        <taxon>Alteromonadales</taxon>
        <taxon>Idiomarinaceae</taxon>
        <taxon>Aliidiomarina</taxon>
    </lineage>
</organism>
<dbReference type="RefSeq" id="WP_126777310.1">
    <property type="nucleotide sequence ID" value="NZ_PIPM01000009.1"/>
</dbReference>
<feature type="region of interest" description="Disordered" evidence="2">
    <location>
        <begin position="471"/>
        <end position="564"/>
    </location>
</feature>
<dbReference type="InterPro" id="IPR019734">
    <property type="entry name" value="TPR_rpt"/>
</dbReference>
<dbReference type="InterPro" id="IPR050768">
    <property type="entry name" value="UPF0353/GerABKA_families"/>
</dbReference>
<dbReference type="PROSITE" id="PS50005">
    <property type="entry name" value="TPR"/>
    <property type="match status" value="1"/>
</dbReference>
<dbReference type="PANTHER" id="PTHR22550:SF14">
    <property type="entry name" value="VWFA DOMAIN-CONTAINING PROTEIN"/>
    <property type="match status" value="1"/>
</dbReference>
<dbReference type="SMART" id="SM00028">
    <property type="entry name" value="TPR"/>
    <property type="match status" value="1"/>
</dbReference>
<evidence type="ECO:0000259" key="4">
    <source>
        <dbReference type="Pfam" id="PF13519"/>
    </source>
</evidence>
<feature type="repeat" description="TPR" evidence="1">
    <location>
        <begin position="423"/>
        <end position="456"/>
    </location>
</feature>
<evidence type="ECO:0000313" key="5">
    <source>
        <dbReference type="EMBL" id="RUO30522.1"/>
    </source>
</evidence>
<feature type="region of interest" description="Disordered" evidence="2">
    <location>
        <begin position="588"/>
        <end position="607"/>
    </location>
</feature>
<dbReference type="Gene3D" id="1.25.40.10">
    <property type="entry name" value="Tetratricopeptide repeat domain"/>
    <property type="match status" value="1"/>
</dbReference>
<keyword evidence="1" id="KW-0802">TPR repeat</keyword>
<dbReference type="PANTHER" id="PTHR22550">
    <property type="entry name" value="SPORE GERMINATION PROTEIN"/>
    <property type="match status" value="1"/>
</dbReference>
<keyword evidence="6" id="KW-1185">Reference proteome</keyword>
<sequence length="607" mass="68296">MEITFLGVHWLRPLWLLTLIPLFILSPWIWRRAKSDRMATQVIAPHLAHHLVRIQGKHNAWARPLSVLTAVMICIVALAGPAVEKIDVPTFTTDRGAVLLFDASIDTRAQDVVPDRHTRLRFKAVDLVNRMHEGQLGLVAYAGDAFTVTPLTRDNRNILQSLTVLEPEVMPTDGNYPLLGFEEASRLLQAAGYRDGDIFWFTGGIQQRDMDDIRRHLRDKNWRVHILAVGTPDGAPIRGADGELVRDPQGRIIIPRLIPDYLQTITRVTGGRYQTYTQDHQDVEQLIAAAARDQTDFVEAFEQGDAWRDLGPWIALLLVPFALYAARRGVLYALPIVFVPLIMSPTSHAAPPAGDLSPVNRAQLSWLERMFLTRDQQAQRLQTFGDYASAADVYQSAEHRALAHYRAGQYAEAAALYSELPGAHARFNQGNALAQLGEFDAALDAYQQALSKRPDWQEAQDNYTLIKALRDQQPQGDDASQDDDNDEHTGETDASNDSDAANDGSTEDERRSESGSEDFDSPSETPSDDHEGANQEEDTADESREENGDNQVYQEAPERLERTQEELDELNQLLRRVDEDPALILRNRLQREAQRRRNQTQPPPRGF</sequence>
<dbReference type="Pfam" id="PF13519">
    <property type="entry name" value="VWA_2"/>
    <property type="match status" value="1"/>
</dbReference>
<feature type="compositionally biased region" description="Low complexity" evidence="2">
    <location>
        <begin position="493"/>
        <end position="504"/>
    </location>
</feature>
<dbReference type="PROSITE" id="PS50293">
    <property type="entry name" value="TPR_REGION"/>
    <property type="match status" value="1"/>
</dbReference>
<dbReference type="InterPro" id="IPR036465">
    <property type="entry name" value="vWFA_dom_sf"/>
</dbReference>
<evidence type="ECO:0000313" key="6">
    <source>
        <dbReference type="Proteomes" id="UP000288405"/>
    </source>
</evidence>
<dbReference type="Pfam" id="PF00515">
    <property type="entry name" value="TPR_1"/>
    <property type="match status" value="1"/>
</dbReference>
<dbReference type="InterPro" id="IPR011990">
    <property type="entry name" value="TPR-like_helical_dom_sf"/>
</dbReference>
<dbReference type="OrthoDB" id="9807628at2"/>
<dbReference type="EMBL" id="PIPM01000009">
    <property type="protein sequence ID" value="RUO30522.1"/>
    <property type="molecule type" value="Genomic_DNA"/>
</dbReference>